<feature type="coiled-coil region" evidence="1">
    <location>
        <begin position="626"/>
        <end position="667"/>
    </location>
</feature>
<feature type="region of interest" description="Disordered" evidence="2">
    <location>
        <begin position="414"/>
        <end position="453"/>
    </location>
</feature>
<keyword evidence="4" id="KW-1185">Reference proteome</keyword>
<name>A0A0B4XLX9_9GAMM</name>
<dbReference type="PANTHER" id="PTHR32182">
    <property type="entry name" value="DNA REPLICATION AND REPAIR PROTEIN RECF"/>
    <property type="match status" value="1"/>
</dbReference>
<dbReference type="AlphaFoldDB" id="A0A0B4XLX9"/>
<dbReference type="Proteomes" id="UP000006764">
    <property type="component" value="Chromosome"/>
</dbReference>
<evidence type="ECO:0000313" key="4">
    <source>
        <dbReference type="Proteomes" id="UP000006764"/>
    </source>
</evidence>
<keyword evidence="1" id="KW-0175">Coiled coil</keyword>
<reference evidence="3 4" key="1">
    <citation type="journal article" date="2012" name="J. Bacteriol.">
        <title>Genome sequence of an alkane-degrading bacterium, Alcanivorax pacificus type strain W11-5, isolated from deep sea sediment.</title>
        <authorList>
            <person name="Lai Q."/>
            <person name="Shao Z."/>
        </authorList>
    </citation>
    <scope>NUCLEOTIDE SEQUENCE [LARGE SCALE GENOMIC DNA]</scope>
    <source>
        <strain evidence="3 4">W11-5</strain>
    </source>
</reference>
<dbReference type="SUPFAM" id="SSF52540">
    <property type="entry name" value="P-loop containing nucleoside triphosphate hydrolases"/>
    <property type="match status" value="1"/>
</dbReference>
<dbReference type="Gene3D" id="3.40.1140.10">
    <property type="match status" value="1"/>
</dbReference>
<dbReference type="Pfam" id="PF13558">
    <property type="entry name" value="SbcC_Walker_B"/>
    <property type="match status" value="1"/>
</dbReference>
<gene>
    <name evidence="3" type="ORF">S7S_05650</name>
</gene>
<dbReference type="OrthoDB" id="174137at2"/>
<dbReference type="RefSeq" id="WP_008737847.1">
    <property type="nucleotide sequence ID" value="NZ_CP004387.1"/>
</dbReference>
<dbReference type="Gene3D" id="3.40.50.300">
    <property type="entry name" value="P-loop containing nucleotide triphosphate hydrolases"/>
    <property type="match status" value="1"/>
</dbReference>
<dbReference type="STRING" id="391936.S7S_05650"/>
<accession>A0A0B4XLX9</accession>
<dbReference type="EMBL" id="CP004387">
    <property type="protein sequence ID" value="AJD47548.1"/>
    <property type="molecule type" value="Genomic_DNA"/>
</dbReference>
<feature type="coiled-coil region" evidence="1">
    <location>
        <begin position="314"/>
        <end position="377"/>
    </location>
</feature>
<protein>
    <submittedName>
        <fullName evidence="3">ATP synthase, Delta/Epsilon chain, long alpha-helix domain-containing protein</fullName>
    </submittedName>
</protein>
<proteinExistence type="predicted"/>
<dbReference type="InterPro" id="IPR027417">
    <property type="entry name" value="P-loop_NTPase"/>
</dbReference>
<feature type="compositionally biased region" description="Basic and acidic residues" evidence="2">
    <location>
        <begin position="419"/>
        <end position="429"/>
    </location>
</feature>
<dbReference type="GO" id="GO:0006302">
    <property type="term" value="P:double-strand break repair"/>
    <property type="evidence" value="ECO:0007669"/>
    <property type="project" value="TreeGrafter"/>
</dbReference>
<feature type="coiled-coil region" evidence="1">
    <location>
        <begin position="869"/>
        <end position="896"/>
    </location>
</feature>
<dbReference type="HOGENOM" id="CLU_009013_0_0_6"/>
<dbReference type="PANTHER" id="PTHR32182:SF0">
    <property type="entry name" value="DNA REPLICATION AND REPAIR PROTEIN RECF"/>
    <property type="match status" value="1"/>
</dbReference>
<evidence type="ECO:0000313" key="3">
    <source>
        <dbReference type="EMBL" id="AJD47548.1"/>
    </source>
</evidence>
<sequence>MATQYTLDAAGQTNGWQLAATYTLHSLELFNWGGFNGLHRADIDLQGTAIIGPTGSGKTTLVDALMTLITAAPRYNLASTGGHESDRDLVSYVRGVTGPGDGSEAQSHIARQGRTVTGLAATLHNGDGLVRLGALLWFDGPSMSPSDMKKLWLFSTHPEQTLQSWLTVQHEGGMRALRQLDKTGSGIWTYPSKKAFLARLRDHFEVRDNAFNLLNRAAGLKQLNSIDDIFRDLVLDDNAQFQRAREVADSFDDLTAIHEELDIARRQQRSLEPIRAGWDKYQQNRTLLTDKITLSEVLPVWFGEQAHRLWKAESERLTHQLHQAEAALATAEEQHRHQQQTRNQLHEAYLQLGGADIETLEDLIREKRANLERCQHHAAQYQQLARSLSLPDTLTREAVLANQTQAAEQLQQVTQAHQDAQEHAFEQGSHRRQASNTLDALRRERSEVEARPRSNIRSDYQQFRALLAEELSLTEDDLPFVGELVQIKASEKAWRGAIERAIGSHRLRILVPPGAMSQALRWINSRHNALHVRILEVKAPQKPPQFLEDGFTRKLDYKDHPYRETIKDLLAGLDLHCVDSSETLRDTPHAITIEGLMSGKARFFDKQDQKRLSADWQTGFDNRDRLAALTQEIADSQAALDAARAEEEKAKSSLAALEQQMASLNLLKNLDYTQINVSQAERELREQDSRLQALKAPDSDAAVAKEKLTEADRLLAQLDTARTDCIGACQKLIASLEQAERAKRNAFSKAEAGLKNAARQLAEAHLPALEPQQLNDIDNIERQTASDLKRQLDKLQGIDTQLAKDLVRAMGNAQKEDRGALSEAGTELEDVPEYLKRLTLLIEEALPEKQQRFKEYLTRSSDEGVLQLLSTIEGEVERIEERLEDLNHTLRRVDFQRDRYLQLVANKVVHESLRTFNKAQNSLNSSRLVDDGGESQYTALQHIVRLLRDACERHRTLGARALLDPRFRLEFKVSVLDRESGRVIETRSGSQGGSGGEKEIIASYVLTASLSYALCPDGSNRPLFGTIVLDEAFSRSSHAVAGRIISALKAFHLHALFITPNKEMRLLRNHTRSAVVVHRRGNESSLTPVSWEALDEARAQRAHTDNEVMNDEGRA</sequence>
<dbReference type="KEGG" id="apac:S7S_05650"/>
<evidence type="ECO:0000256" key="1">
    <source>
        <dbReference type="SAM" id="Coils"/>
    </source>
</evidence>
<feature type="compositionally biased region" description="Basic and acidic residues" evidence="2">
    <location>
        <begin position="440"/>
        <end position="452"/>
    </location>
</feature>
<organism evidence="3 4">
    <name type="scientific">Isoalcanivorax pacificus W11-5</name>
    <dbReference type="NCBI Taxonomy" id="391936"/>
    <lineage>
        <taxon>Bacteria</taxon>
        <taxon>Pseudomonadati</taxon>
        <taxon>Pseudomonadota</taxon>
        <taxon>Gammaproteobacteria</taxon>
        <taxon>Oceanospirillales</taxon>
        <taxon>Alcanivoracaceae</taxon>
        <taxon>Isoalcanivorax</taxon>
    </lineage>
</organism>
<evidence type="ECO:0000256" key="2">
    <source>
        <dbReference type="SAM" id="MobiDB-lite"/>
    </source>
</evidence>
<dbReference type="Pfam" id="PF13555">
    <property type="entry name" value="AAA_29"/>
    <property type="match status" value="1"/>
</dbReference>
<dbReference type="GO" id="GO:0000731">
    <property type="term" value="P:DNA synthesis involved in DNA repair"/>
    <property type="evidence" value="ECO:0007669"/>
    <property type="project" value="TreeGrafter"/>
</dbReference>